<dbReference type="Proteomes" id="UP000051086">
    <property type="component" value="Unassembled WGS sequence"/>
</dbReference>
<proteinExistence type="predicted"/>
<gene>
    <name evidence="4" type="ORF">TL5118_03487</name>
    <name evidence="5" type="ORF">TL5120_02727</name>
</gene>
<name>A0A0P1FVB8_9RHOB</name>
<dbReference type="GO" id="GO:0019867">
    <property type="term" value="C:outer membrane"/>
    <property type="evidence" value="ECO:0007669"/>
    <property type="project" value="InterPro"/>
</dbReference>
<dbReference type="Proteomes" id="UP000051887">
    <property type="component" value="Unassembled WGS sequence"/>
</dbReference>
<dbReference type="Gene3D" id="3.30.1450.10">
    <property type="match status" value="1"/>
</dbReference>
<keyword evidence="2" id="KW-0472">Membrane</keyword>
<sequence length="162" mass="17244">MAGKVKTLGRRRETLRVTTVGKVAAVVAVLAVAGCSASYRNHGFVPPEEELAGIIVGVDTRDSVSETVGPPTTSGVIKDGSYFYVRSQVKHFAYRAPEVINREVVAISFDARGVVSNVERFGLEDGQVVPLSRRVTSSGIVDKGFIRQLLGNLGQVSAADVL</sequence>
<evidence type="ECO:0000313" key="5">
    <source>
        <dbReference type="EMBL" id="CUH72926.1"/>
    </source>
</evidence>
<dbReference type="InterPro" id="IPR007450">
    <property type="entry name" value="BamE_dom"/>
</dbReference>
<dbReference type="InterPro" id="IPR037873">
    <property type="entry name" value="BamE-like"/>
</dbReference>
<dbReference type="Pfam" id="PF04355">
    <property type="entry name" value="BamE"/>
    <property type="match status" value="1"/>
</dbReference>
<organism evidence="5 7">
    <name type="scientific">Thalassovita autumnalis</name>
    <dbReference type="NCBI Taxonomy" id="2072972"/>
    <lineage>
        <taxon>Bacteria</taxon>
        <taxon>Pseudomonadati</taxon>
        <taxon>Pseudomonadota</taxon>
        <taxon>Alphaproteobacteria</taxon>
        <taxon>Rhodobacterales</taxon>
        <taxon>Roseobacteraceae</taxon>
        <taxon>Thalassovita</taxon>
    </lineage>
</organism>
<dbReference type="PROSITE" id="PS51257">
    <property type="entry name" value="PROKAR_LIPOPROTEIN"/>
    <property type="match status" value="1"/>
</dbReference>
<keyword evidence="6" id="KW-1185">Reference proteome</keyword>
<reference evidence="5 7" key="2">
    <citation type="submission" date="2015-09" db="EMBL/GenBank/DDBJ databases">
        <authorList>
            <consortium name="Swine Surveillance"/>
        </authorList>
    </citation>
    <scope>NUCLEOTIDE SEQUENCE [LARGE SCALE GENOMIC DNA]</scope>
    <source>
        <strain evidence="5 7">5120</strain>
    </source>
</reference>
<evidence type="ECO:0000256" key="2">
    <source>
        <dbReference type="ARBA" id="ARBA00023136"/>
    </source>
</evidence>
<dbReference type="OrthoDB" id="7203955at2"/>
<dbReference type="EMBL" id="CYSB01000040">
    <property type="protein sequence ID" value="CUH69523.1"/>
    <property type="molecule type" value="Genomic_DNA"/>
</dbReference>
<evidence type="ECO:0000259" key="3">
    <source>
        <dbReference type="Pfam" id="PF04355"/>
    </source>
</evidence>
<protein>
    <submittedName>
        <fullName evidence="5">SmpA / OmlA family protein</fullName>
    </submittedName>
</protein>
<reference evidence="4 6" key="1">
    <citation type="submission" date="2015-09" db="EMBL/GenBank/DDBJ databases">
        <authorList>
            <person name="Rodrigo-Torres L."/>
            <person name="Arahal D.R."/>
        </authorList>
    </citation>
    <scope>NUCLEOTIDE SEQUENCE [LARGE SCALE GENOMIC DNA]</scope>
    <source>
        <strain evidence="4 6">CECT 5118</strain>
    </source>
</reference>
<evidence type="ECO:0000256" key="1">
    <source>
        <dbReference type="ARBA" id="ARBA00022729"/>
    </source>
</evidence>
<dbReference type="AlphaFoldDB" id="A0A0P1FVB8"/>
<keyword evidence="1" id="KW-0732">Signal</keyword>
<dbReference type="EMBL" id="CYSC01000035">
    <property type="protein sequence ID" value="CUH72926.1"/>
    <property type="molecule type" value="Genomic_DNA"/>
</dbReference>
<dbReference type="RefSeq" id="WP_082626326.1">
    <property type="nucleotide sequence ID" value="NZ_CYSB01000040.1"/>
</dbReference>
<evidence type="ECO:0000313" key="4">
    <source>
        <dbReference type="EMBL" id="CUH69523.1"/>
    </source>
</evidence>
<accession>A0A0P1FVB8</accession>
<evidence type="ECO:0000313" key="7">
    <source>
        <dbReference type="Proteomes" id="UP000051887"/>
    </source>
</evidence>
<evidence type="ECO:0000313" key="6">
    <source>
        <dbReference type="Proteomes" id="UP000051086"/>
    </source>
</evidence>
<feature type="domain" description="Outer membrane protein assembly factor BamE" evidence="3">
    <location>
        <begin position="44"/>
        <end position="118"/>
    </location>
</feature>